<dbReference type="EMBL" id="JBBKTW010000010">
    <property type="protein sequence ID" value="MEN2991329.1"/>
    <property type="molecule type" value="Genomic_DNA"/>
</dbReference>
<evidence type="ECO:0000313" key="2">
    <source>
        <dbReference type="Proteomes" id="UP001413721"/>
    </source>
</evidence>
<organism evidence="1 2">
    <name type="scientific">Tistrella arctica</name>
    <dbReference type="NCBI Taxonomy" id="3133430"/>
    <lineage>
        <taxon>Bacteria</taxon>
        <taxon>Pseudomonadati</taxon>
        <taxon>Pseudomonadota</taxon>
        <taxon>Alphaproteobacteria</taxon>
        <taxon>Geminicoccales</taxon>
        <taxon>Geminicoccaceae</taxon>
        <taxon>Tistrella</taxon>
    </lineage>
</organism>
<sequence>MSLSPPFPPGHPSRHSTPPLIRVLTDDRAGNNAQVLGVAEALTWPMEETRLGYDRLVRLPNWLRGRSTLGLTAAATAALDGGAVPDVTIAAGRRATPALRRLKQRHPQMVALQIMWPGAPTGGLDLIAVPAHDRAAGGSAPGAHPADPRVIVTLGAPNRVTPAKLQAAAADWARRFAAAGAGAGAGPRIGLLVGGSTKRAPFTPEDARQLGGMVAELARRTGGSVVATNSRRTGDAVTAALGASLAPCRYWLHDVAKGGDNPYFGILGLADLIVVTGDSMSMASEAASTGRPVAIFAPGGGTSKEARLHRALYAHGAARPLNADFMAAGETMWRYTPLQDAAVVATAVRRLVARSAPR</sequence>
<reference evidence="1 2" key="1">
    <citation type="submission" date="2024-03" db="EMBL/GenBank/DDBJ databases">
        <title>High-quality draft genome sequencing of Tistrella sp. BH-R2-4.</title>
        <authorList>
            <person name="Dong C."/>
        </authorList>
    </citation>
    <scope>NUCLEOTIDE SEQUENCE [LARGE SCALE GENOMIC DNA]</scope>
    <source>
        <strain evidence="1 2">BH-R2-4</strain>
    </source>
</reference>
<protein>
    <submittedName>
        <fullName evidence="1">Mitochondrial fission ELM1 family protein</fullName>
    </submittedName>
</protein>
<gene>
    <name evidence="1" type="ORF">WG926_23655</name>
</gene>
<comment type="caution">
    <text evidence="1">The sequence shown here is derived from an EMBL/GenBank/DDBJ whole genome shotgun (WGS) entry which is preliminary data.</text>
</comment>
<dbReference type="PANTHER" id="PTHR33986:SF15">
    <property type="entry name" value="MITOCHONDRIAL FISSION PROTEIN ELM1"/>
    <property type="match status" value="1"/>
</dbReference>
<dbReference type="Pfam" id="PF06258">
    <property type="entry name" value="Mito_fiss_Elm1"/>
    <property type="match status" value="1"/>
</dbReference>
<keyword evidence="2" id="KW-1185">Reference proteome</keyword>
<dbReference type="PANTHER" id="PTHR33986">
    <property type="entry name" value="OS02G0535700 PROTEIN"/>
    <property type="match status" value="1"/>
</dbReference>
<accession>A0ABU9YR79</accession>
<dbReference type="RefSeq" id="WP_345938423.1">
    <property type="nucleotide sequence ID" value="NZ_JBBKTW010000010.1"/>
</dbReference>
<dbReference type="Proteomes" id="UP001413721">
    <property type="component" value="Unassembled WGS sequence"/>
</dbReference>
<dbReference type="InterPro" id="IPR009367">
    <property type="entry name" value="Elm1-like"/>
</dbReference>
<name>A0ABU9YR79_9PROT</name>
<proteinExistence type="predicted"/>
<evidence type="ECO:0000313" key="1">
    <source>
        <dbReference type="EMBL" id="MEN2991329.1"/>
    </source>
</evidence>